<dbReference type="PROSITE" id="PS51257">
    <property type="entry name" value="PROKAR_LIPOPROTEIN"/>
    <property type="match status" value="1"/>
</dbReference>
<reference evidence="2 3" key="1">
    <citation type="submission" date="2019-01" db="EMBL/GenBank/DDBJ databases">
        <authorList>
            <consortium name="Pathogen Informatics"/>
        </authorList>
    </citation>
    <scope>NUCLEOTIDE SEQUENCE [LARGE SCALE GENOMIC DNA]</scope>
    <source>
        <strain evidence="2 3">NCTC10166</strain>
    </source>
</reference>
<evidence type="ECO:0000256" key="1">
    <source>
        <dbReference type="SAM" id="SignalP"/>
    </source>
</evidence>
<proteinExistence type="predicted"/>
<evidence type="ECO:0000313" key="2">
    <source>
        <dbReference type="EMBL" id="VEU59582.1"/>
    </source>
</evidence>
<accession>A0A449A5T3</accession>
<evidence type="ECO:0000313" key="3">
    <source>
        <dbReference type="Proteomes" id="UP000289440"/>
    </source>
</evidence>
<protein>
    <submittedName>
        <fullName evidence="2">Uncharacterized protein</fullName>
    </submittedName>
</protein>
<organism evidence="2 3">
    <name type="scientific">Mesomycoplasma neurolyticum</name>
    <dbReference type="NCBI Taxonomy" id="2120"/>
    <lineage>
        <taxon>Bacteria</taxon>
        <taxon>Bacillati</taxon>
        <taxon>Mycoplasmatota</taxon>
        <taxon>Mycoplasmoidales</taxon>
        <taxon>Metamycoplasmataceae</taxon>
        <taxon>Mesomycoplasma</taxon>
    </lineage>
</organism>
<dbReference type="Gene3D" id="3.40.190.10">
    <property type="entry name" value="Periplasmic binding protein-like II"/>
    <property type="match status" value="2"/>
</dbReference>
<feature type="signal peptide" evidence="1">
    <location>
        <begin position="1"/>
        <end position="23"/>
    </location>
</feature>
<keyword evidence="1" id="KW-0732">Signal</keyword>
<dbReference type="AlphaFoldDB" id="A0A449A5T3"/>
<keyword evidence="3" id="KW-1185">Reference proteome</keyword>
<sequence length="503" mass="56591">MKFKLNKKLFFGLLTISSLVPLISVVSCNDQENTALKTMQESFVTDEKIKEFKNTFAGYSKDQMEIMGSANEINEESQNFIKAFNKYYGTKLNWVQGHQMQKTISEKIQTNNGIGNILMFAVEPQATFEEFDKYTFDTDPAKVLDYNKNDLTGTITVGNKKFPAFTYSYFGVIYNRDTFNKNGVTVYEGASFDTNNEKNPDLIKGEAYDGTIEKDNKLYVFTNDLKESGYRKVISFLKSKGIDKPFYSIAKGGDVKKVWPISKHLFAAAVDQHGDLSNGYDDVDKVVNMDVVNAMKKAVEIMGYVPEKDGTEVNDTREGIKKVGTGTVAMVQGGAYNDVAIKKDDPDSNVGMFPLPIFNKKDQTAMIFRGPGHKWAITSLAKDESKLKTAKLFLHALHNSKTGYNYLVDGFKVISPYTKPEGANAKQKQGSLNDSGTKYDGITNVGSWAHSYLPQGMVYYNDKMRQLANEGYAQSDTLERLRTLYKENLETQKKRAEENKDKN</sequence>
<dbReference type="RefSeq" id="WP_129719963.1">
    <property type="nucleotide sequence ID" value="NZ_LR214951.1"/>
</dbReference>
<dbReference type="SUPFAM" id="SSF53850">
    <property type="entry name" value="Periplasmic binding protein-like II"/>
    <property type="match status" value="1"/>
</dbReference>
<name>A0A449A5T3_9BACT</name>
<dbReference type="OrthoDB" id="9763054at2"/>
<dbReference type="Proteomes" id="UP000289440">
    <property type="component" value="Chromosome"/>
</dbReference>
<feature type="chain" id="PRO_5019357922" evidence="1">
    <location>
        <begin position="24"/>
        <end position="503"/>
    </location>
</feature>
<gene>
    <name evidence="2" type="ORF">NCTC10166_00561</name>
</gene>
<dbReference type="KEGG" id="mnu:NCTC10166_00561"/>
<dbReference type="EMBL" id="LR214951">
    <property type="protein sequence ID" value="VEU59582.1"/>
    <property type="molecule type" value="Genomic_DNA"/>
</dbReference>